<keyword evidence="4" id="KW-1185">Reference proteome</keyword>
<dbReference type="Pfam" id="PF07730">
    <property type="entry name" value="HisKA_3"/>
    <property type="match status" value="1"/>
</dbReference>
<dbReference type="InterPro" id="IPR011712">
    <property type="entry name" value="Sig_transdc_His_kin_sub3_dim/P"/>
</dbReference>
<evidence type="ECO:0000259" key="2">
    <source>
        <dbReference type="Pfam" id="PF07730"/>
    </source>
</evidence>
<evidence type="ECO:0000313" key="3">
    <source>
        <dbReference type="EMBL" id="SHL46427.1"/>
    </source>
</evidence>
<gene>
    <name evidence="3" type="ORF">SAMN05443637_13017</name>
</gene>
<dbReference type="RefSeq" id="WP_073460373.1">
    <property type="nucleotide sequence ID" value="NZ_CALGVN010000031.1"/>
</dbReference>
<organism evidence="3 4">
    <name type="scientific">Pseudonocardia thermophila</name>
    <dbReference type="NCBI Taxonomy" id="1848"/>
    <lineage>
        <taxon>Bacteria</taxon>
        <taxon>Bacillati</taxon>
        <taxon>Actinomycetota</taxon>
        <taxon>Actinomycetes</taxon>
        <taxon>Pseudonocardiales</taxon>
        <taxon>Pseudonocardiaceae</taxon>
        <taxon>Pseudonocardia</taxon>
    </lineage>
</organism>
<keyword evidence="3" id="KW-0418">Kinase</keyword>
<protein>
    <submittedName>
        <fullName evidence="3">Histidine kinase</fullName>
    </submittedName>
</protein>
<proteinExistence type="predicted"/>
<dbReference type="STRING" id="1848.SAMN05443637_13017"/>
<dbReference type="EMBL" id="FRAP01000030">
    <property type="protein sequence ID" value="SHL46427.1"/>
    <property type="molecule type" value="Genomic_DNA"/>
</dbReference>
<dbReference type="GO" id="GO:0000155">
    <property type="term" value="F:phosphorelay sensor kinase activity"/>
    <property type="evidence" value="ECO:0007669"/>
    <property type="project" value="InterPro"/>
</dbReference>
<reference evidence="3 4" key="1">
    <citation type="submission" date="2016-11" db="EMBL/GenBank/DDBJ databases">
        <authorList>
            <person name="Jaros S."/>
            <person name="Januszkiewicz K."/>
            <person name="Wedrychowicz H."/>
        </authorList>
    </citation>
    <scope>NUCLEOTIDE SEQUENCE [LARGE SCALE GENOMIC DNA]</scope>
    <source>
        <strain evidence="3 4">DSM 43832</strain>
    </source>
</reference>
<dbReference type="Proteomes" id="UP000184363">
    <property type="component" value="Unassembled WGS sequence"/>
</dbReference>
<dbReference type="GO" id="GO:0046983">
    <property type="term" value="F:protein dimerization activity"/>
    <property type="evidence" value="ECO:0007669"/>
    <property type="project" value="InterPro"/>
</dbReference>
<dbReference type="GO" id="GO:0016020">
    <property type="term" value="C:membrane"/>
    <property type="evidence" value="ECO:0007669"/>
    <property type="project" value="InterPro"/>
</dbReference>
<evidence type="ECO:0000313" key="4">
    <source>
        <dbReference type="Proteomes" id="UP000184363"/>
    </source>
</evidence>
<sequence length="164" mass="17550">MVPVIARDLHEHVMEGLFAAGLFLHGLAHRTEDPAVARQLRRAIAALDDAANEIHTAIFALRTRPDPAPVRLPLGPQGPVADPVPGGGSASVRAHGGAPMRASPHRHRSGLVEMKWIGECPRCGAQVVDAHENLARAWEVAHATYGCSRPLVLDESGRGWRPAT</sequence>
<dbReference type="AlphaFoldDB" id="A0A1M7AUT4"/>
<accession>A0A1M7AUT4</accession>
<feature type="region of interest" description="Disordered" evidence="1">
    <location>
        <begin position="86"/>
        <end position="105"/>
    </location>
</feature>
<evidence type="ECO:0000256" key="1">
    <source>
        <dbReference type="SAM" id="MobiDB-lite"/>
    </source>
</evidence>
<keyword evidence="3" id="KW-0808">Transferase</keyword>
<name>A0A1M7AUT4_PSETH</name>
<feature type="domain" description="Signal transduction histidine kinase subgroup 3 dimerisation and phosphoacceptor" evidence="2">
    <location>
        <begin position="5"/>
        <end position="64"/>
    </location>
</feature>